<gene>
    <name evidence="11" type="ORF">FRX31_025409</name>
</gene>
<dbReference type="OrthoDB" id="780709at2759"/>
<accession>A0A7J6VIQ4</accession>
<dbReference type="Proteomes" id="UP000554482">
    <property type="component" value="Unassembled WGS sequence"/>
</dbReference>
<proteinExistence type="predicted"/>
<evidence type="ECO:0000256" key="8">
    <source>
        <dbReference type="PROSITE-ProRule" id="PRU00042"/>
    </source>
</evidence>
<evidence type="ECO:0000256" key="7">
    <source>
        <dbReference type="ARBA" id="ARBA00023242"/>
    </source>
</evidence>
<feature type="region of interest" description="Disordered" evidence="9">
    <location>
        <begin position="1"/>
        <end position="23"/>
    </location>
</feature>
<evidence type="ECO:0000313" key="11">
    <source>
        <dbReference type="EMBL" id="KAF5184996.1"/>
    </source>
</evidence>
<dbReference type="Gene3D" id="3.30.160.60">
    <property type="entry name" value="Classic Zinc Finger"/>
    <property type="match status" value="1"/>
</dbReference>
<evidence type="ECO:0000256" key="3">
    <source>
        <dbReference type="ARBA" id="ARBA00022771"/>
    </source>
</evidence>
<feature type="domain" description="C2H2-type" evidence="10">
    <location>
        <begin position="33"/>
        <end position="60"/>
    </location>
</feature>
<dbReference type="InterPro" id="IPR013087">
    <property type="entry name" value="Znf_C2H2_type"/>
</dbReference>
<dbReference type="InterPro" id="IPR036236">
    <property type="entry name" value="Znf_C2H2_sf"/>
</dbReference>
<feature type="region of interest" description="Disordered" evidence="9">
    <location>
        <begin position="53"/>
        <end position="116"/>
    </location>
</feature>
<feature type="compositionally biased region" description="Polar residues" evidence="9">
    <location>
        <begin position="143"/>
        <end position="152"/>
    </location>
</feature>
<keyword evidence="4" id="KW-0862">Zinc</keyword>
<dbReference type="EMBL" id="JABWDY010031314">
    <property type="protein sequence ID" value="KAF5184996.1"/>
    <property type="molecule type" value="Genomic_DNA"/>
</dbReference>
<dbReference type="PROSITE" id="PS00028">
    <property type="entry name" value="ZINC_FINGER_C2H2_1"/>
    <property type="match status" value="1"/>
</dbReference>
<comment type="subcellular location">
    <subcellularLocation>
        <location evidence="1">Nucleus</location>
    </subcellularLocation>
</comment>
<evidence type="ECO:0000256" key="5">
    <source>
        <dbReference type="ARBA" id="ARBA00023015"/>
    </source>
</evidence>
<evidence type="ECO:0000313" key="12">
    <source>
        <dbReference type="Proteomes" id="UP000554482"/>
    </source>
</evidence>
<feature type="compositionally biased region" description="Acidic residues" evidence="9">
    <location>
        <begin position="163"/>
        <end position="172"/>
    </location>
</feature>
<feature type="compositionally biased region" description="Polar residues" evidence="9">
    <location>
        <begin position="63"/>
        <end position="74"/>
    </location>
</feature>
<dbReference type="InterPro" id="IPR052426">
    <property type="entry name" value="Plant_dev_regulator"/>
</dbReference>
<reference evidence="11 12" key="1">
    <citation type="submission" date="2020-06" db="EMBL/GenBank/DDBJ databases">
        <title>Transcriptomic and genomic resources for Thalictrum thalictroides and T. hernandezii: Facilitating candidate gene discovery in an emerging model plant lineage.</title>
        <authorList>
            <person name="Arias T."/>
            <person name="Riano-Pachon D.M."/>
            <person name="Di Stilio V.S."/>
        </authorList>
    </citation>
    <scope>NUCLEOTIDE SEQUENCE [LARGE SCALE GENOMIC DNA]</scope>
    <source>
        <strain evidence="12">cv. WT478/WT964</strain>
        <tissue evidence="11">Leaves</tissue>
    </source>
</reference>
<dbReference type="PANTHER" id="PTHR45801">
    <property type="entry name" value="OS07G0101800 PROTEIN"/>
    <property type="match status" value="1"/>
</dbReference>
<feature type="compositionally biased region" description="Basic residues" evidence="9">
    <location>
        <begin position="53"/>
        <end position="62"/>
    </location>
</feature>
<feature type="region of interest" description="Disordered" evidence="9">
    <location>
        <begin position="130"/>
        <end position="181"/>
    </location>
</feature>
<keyword evidence="7" id="KW-0539">Nucleus</keyword>
<evidence type="ECO:0000256" key="1">
    <source>
        <dbReference type="ARBA" id="ARBA00004123"/>
    </source>
</evidence>
<keyword evidence="6" id="KW-0804">Transcription</keyword>
<dbReference type="GO" id="GO:0008270">
    <property type="term" value="F:zinc ion binding"/>
    <property type="evidence" value="ECO:0007669"/>
    <property type="project" value="UniProtKB-KW"/>
</dbReference>
<evidence type="ECO:0000256" key="4">
    <source>
        <dbReference type="ARBA" id="ARBA00022833"/>
    </source>
</evidence>
<keyword evidence="12" id="KW-1185">Reference proteome</keyword>
<evidence type="ECO:0000259" key="10">
    <source>
        <dbReference type="PROSITE" id="PS50157"/>
    </source>
</evidence>
<feature type="compositionally biased region" description="Low complexity" evidence="9">
    <location>
        <begin position="85"/>
        <end position="96"/>
    </location>
</feature>
<evidence type="ECO:0000256" key="6">
    <source>
        <dbReference type="ARBA" id="ARBA00023163"/>
    </source>
</evidence>
<protein>
    <recommendedName>
        <fullName evidence="10">C2H2-type domain-containing protein</fullName>
    </recommendedName>
</protein>
<dbReference type="PANTHER" id="PTHR45801:SF117">
    <property type="entry name" value="OS07G0417400 PROTEIN"/>
    <property type="match status" value="1"/>
</dbReference>
<feature type="compositionally biased region" description="Polar residues" evidence="9">
    <location>
        <begin position="97"/>
        <end position="109"/>
    </location>
</feature>
<name>A0A7J6VIQ4_THATH</name>
<dbReference type="AlphaFoldDB" id="A0A7J6VIQ4"/>
<evidence type="ECO:0000256" key="9">
    <source>
        <dbReference type="SAM" id="MobiDB-lite"/>
    </source>
</evidence>
<feature type="compositionally biased region" description="Basic and acidic residues" evidence="9">
    <location>
        <begin position="7"/>
        <end position="23"/>
    </location>
</feature>
<comment type="caution">
    <text evidence="11">The sequence shown here is derived from an EMBL/GenBank/DDBJ whole genome shotgun (WGS) entry which is preliminary data.</text>
</comment>
<dbReference type="GO" id="GO:0005634">
    <property type="term" value="C:nucleus"/>
    <property type="evidence" value="ECO:0007669"/>
    <property type="project" value="UniProtKB-SubCell"/>
</dbReference>
<keyword evidence="5" id="KW-0805">Transcription regulation</keyword>
<keyword evidence="2" id="KW-0479">Metal-binding</keyword>
<organism evidence="11 12">
    <name type="scientific">Thalictrum thalictroides</name>
    <name type="common">Rue-anemone</name>
    <name type="synonym">Anemone thalictroides</name>
    <dbReference type="NCBI Taxonomy" id="46969"/>
    <lineage>
        <taxon>Eukaryota</taxon>
        <taxon>Viridiplantae</taxon>
        <taxon>Streptophyta</taxon>
        <taxon>Embryophyta</taxon>
        <taxon>Tracheophyta</taxon>
        <taxon>Spermatophyta</taxon>
        <taxon>Magnoliopsida</taxon>
        <taxon>Ranunculales</taxon>
        <taxon>Ranunculaceae</taxon>
        <taxon>Thalictroideae</taxon>
        <taxon>Thalictrum</taxon>
    </lineage>
</organism>
<dbReference type="PROSITE" id="PS50157">
    <property type="entry name" value="ZINC_FINGER_C2H2_2"/>
    <property type="match status" value="1"/>
</dbReference>
<sequence>MESSQPEDAKSSSEDSDNKKEQLYEDAGTGRFYECVFCKRGFTTAQALGGHMNIHRRDRARNKQPTQPSVSNQPMEDISRSGVLSPFPGHSSFFSPTRESQMKSQMYFQSSESSSGKKYVYTNEEMHSNKPWSSLSLFEENPHTNLSLQITPTDPADKPEEKQETEEADDVDLVLRLGHDP</sequence>
<keyword evidence="3 8" id="KW-0863">Zinc-finger</keyword>
<dbReference type="SUPFAM" id="SSF57667">
    <property type="entry name" value="beta-beta-alpha zinc fingers"/>
    <property type="match status" value="1"/>
</dbReference>
<evidence type="ECO:0000256" key="2">
    <source>
        <dbReference type="ARBA" id="ARBA00022723"/>
    </source>
</evidence>